<sequence>LDWSKLSWDIDGNSSTTDVGFSLGDIVSAKATSDTSLTIALTSAKAAALAATSGYGGVNDTLDVSAGFARDRAGNAATTDAKANAVITIAGADTTPPTTTIASGAYAEDTRTLTLTGTHFDDLLESGEGANTDIKGRLDWSKLSWDINGDDATTTNVGFTLADIGSAKVTDASHLSIVLTQPKALALTTTAGYGITAGADTLDVSAGFARDLAGNAATTDAASDAPLSLTPVVDLNGTGTGGTGIAHGASLSGDPLAFTSGDTNLALGNSATFATLKVTFATADIQDGASEALEIDTATSGGSIALNFANGANIPDVVLSGTTYAVTATVSGGISTLSFAKSGGGSLSLTQGETLLDALRYHNSAATPTNGDRAFQVSVNDGSADSAAATFLVSGDGDGIGAAEEDAVPTLSSVAGDGNGDGIVDSVQNNVTSAQVSDAAGNSSYVTLATDSGTRQTNVVVNDAPDPSELPEALQGSQFLQSVISFDLADVTPESTQRVSVYVDASLAVNDYIKQDKDGQWVSVKNTPGSNFSITLSDDATKKIIAFDIVDQGDLDLNRTPGQISDPGGAAFTNSVPVINSDGGGATAAVTIAENTRAVTTVAATDPDVGDSLTYSLSGGADQAKFSLDATSGALNFIVAPDYEAPTDADANNVYVVQITATDIYGASDTQTLNVSVSDVDEGGGAVNRPPLAIDDAFTLTTGATATLDVLANDSDPDGDTLTLSAVTPGIGTLTLVDNAIRYTASGFDSLAVGEHASDTFTYTVSDGHGGTDQATVTVDVVGADPSTRTWQAVGGDWRGQGEAGVALFAATSGQFALYDTTDGVADGQGQFQSDTSAAWQVLLGDWNGDG</sequence>
<dbReference type="CDD" id="cd11304">
    <property type="entry name" value="Cadherin_repeat"/>
    <property type="match status" value="1"/>
</dbReference>
<accession>A0ABW4Y785</accession>
<evidence type="ECO:0000313" key="3">
    <source>
        <dbReference type="Proteomes" id="UP001597337"/>
    </source>
</evidence>
<dbReference type="RefSeq" id="WP_386022248.1">
    <property type="nucleotide sequence ID" value="NZ_JBHUHX010000003.1"/>
</dbReference>
<dbReference type="PROSITE" id="PS50268">
    <property type="entry name" value="CADHERIN_2"/>
    <property type="match status" value="1"/>
</dbReference>
<dbReference type="InterPro" id="IPR002126">
    <property type="entry name" value="Cadherin-like_dom"/>
</dbReference>
<dbReference type="EMBL" id="JBHUHX010000003">
    <property type="protein sequence ID" value="MFD2110464.1"/>
    <property type="molecule type" value="Genomic_DNA"/>
</dbReference>
<reference evidence="3" key="1">
    <citation type="journal article" date="2019" name="Int. J. Syst. Evol. Microbiol.">
        <title>The Global Catalogue of Microorganisms (GCM) 10K type strain sequencing project: providing services to taxonomists for standard genome sequencing and annotation.</title>
        <authorList>
            <consortium name="The Broad Institute Genomics Platform"/>
            <consortium name="The Broad Institute Genome Sequencing Center for Infectious Disease"/>
            <person name="Wu L."/>
            <person name="Ma J."/>
        </authorList>
    </citation>
    <scope>NUCLEOTIDE SEQUENCE [LARGE SCALE GENOMIC DNA]</scope>
    <source>
        <strain evidence="3">KACC 12597</strain>
    </source>
</reference>
<dbReference type="SUPFAM" id="SSF49313">
    <property type="entry name" value="Cadherin-like"/>
    <property type="match status" value="1"/>
</dbReference>
<proteinExistence type="predicted"/>
<comment type="caution">
    <text evidence="2">The sequence shown here is derived from an EMBL/GenBank/DDBJ whole genome shotgun (WGS) entry which is preliminary data.</text>
</comment>
<dbReference type="Gene3D" id="2.60.40.2810">
    <property type="match status" value="1"/>
</dbReference>
<protein>
    <submittedName>
        <fullName evidence="2">Ig-like domain-containing protein</fullName>
    </submittedName>
</protein>
<evidence type="ECO:0000313" key="2">
    <source>
        <dbReference type="EMBL" id="MFD2110464.1"/>
    </source>
</evidence>
<feature type="domain" description="Cadherin" evidence="1">
    <location>
        <begin position="584"/>
        <end position="693"/>
    </location>
</feature>
<dbReference type="Proteomes" id="UP001597337">
    <property type="component" value="Unassembled WGS sequence"/>
</dbReference>
<dbReference type="Gene3D" id="2.60.40.60">
    <property type="entry name" value="Cadherins"/>
    <property type="match status" value="1"/>
</dbReference>
<feature type="non-terminal residue" evidence="2">
    <location>
        <position position="851"/>
    </location>
</feature>
<evidence type="ECO:0000259" key="1">
    <source>
        <dbReference type="PROSITE" id="PS50268"/>
    </source>
</evidence>
<name>A0ABW4Y785_9GAMM</name>
<organism evidence="2 3">
    <name type="scientific">Thiorhodococcus fuscus</name>
    <dbReference type="NCBI Taxonomy" id="527200"/>
    <lineage>
        <taxon>Bacteria</taxon>
        <taxon>Pseudomonadati</taxon>
        <taxon>Pseudomonadota</taxon>
        <taxon>Gammaproteobacteria</taxon>
        <taxon>Chromatiales</taxon>
        <taxon>Chromatiaceae</taxon>
        <taxon>Thiorhodococcus</taxon>
    </lineage>
</organism>
<gene>
    <name evidence="2" type="ORF">ACFSJC_01260</name>
</gene>
<dbReference type="SMART" id="SM00112">
    <property type="entry name" value="CA"/>
    <property type="match status" value="1"/>
</dbReference>
<dbReference type="InterPro" id="IPR015919">
    <property type="entry name" value="Cadherin-like_sf"/>
</dbReference>
<feature type="non-terminal residue" evidence="2">
    <location>
        <position position="1"/>
    </location>
</feature>
<keyword evidence="3" id="KW-1185">Reference proteome</keyword>
<dbReference type="Pfam" id="PF17963">
    <property type="entry name" value="Big_9"/>
    <property type="match status" value="1"/>
</dbReference>